<dbReference type="InterPro" id="IPR017633">
    <property type="entry name" value="Benz-CoA_dihydrodiol_lyase"/>
</dbReference>
<evidence type="ECO:0000313" key="1">
    <source>
        <dbReference type="EMBL" id="QDV06953.1"/>
    </source>
</evidence>
<dbReference type="EMBL" id="CP036434">
    <property type="protein sequence ID" value="QDV06953.1"/>
    <property type="molecule type" value="Genomic_DNA"/>
</dbReference>
<gene>
    <name evidence="1" type="primary">boxC</name>
    <name evidence="1" type="ORF">Poly30_24710</name>
</gene>
<dbReference type="CDD" id="cd06558">
    <property type="entry name" value="crotonase-like"/>
    <property type="match status" value="1"/>
</dbReference>
<name>A0A518ES84_9BACT</name>
<dbReference type="PANTHER" id="PTHR11941">
    <property type="entry name" value="ENOYL-COA HYDRATASE-RELATED"/>
    <property type="match status" value="1"/>
</dbReference>
<sequence>MTTTQEQSQAGTGPDATSAQTIRFATHPSRYKHWDLSVDGDVATLAMNVEPFGGLREDVELKLNSYDLSVDIELADAIQRLRFEYPQVRAVVMTGALDRVFCAGANIVVLRSSLHSEKVNFCKFTNETRNGIEDASANSNKRFLAALNGTASGGGYELALACDRILLVDDRNSAVSFPEVPLLGVLPGTGGLTRITDKRKVRRDRCDVFSSIAEGIKGKRAVEWNLVDRIASLSQWDEVVAEEARELAEQCDARPKAKGVELPDIVAKVDGNTWTYEYVTMEIDPAQRTANLSIHAPDTRPASVSEAYEAGAAWWIFQAFRELDDALLNLRTNLRDVALVLLRATGSAETIETTDGLMAGSHEEHDSWFVNEVKHFVKRVLKRLDVTAKSFYALAGDGTTFTGTFLELALASDRIYVLDDPDFDVHLGVTVANAGMFPMANGISRLETRFLGEPTRVAMILERMRQIPADEANDLGLATFAPDDIDWEDELRMAIEERASFSPDALTGMEANLRFAGPETMETKIFGRLTAWQNWIFQRPNAVGERGALSCYGTPMRPEFKVERT</sequence>
<dbReference type="InterPro" id="IPR001753">
    <property type="entry name" value="Enoyl-CoA_hydra/iso"/>
</dbReference>
<proteinExistence type="predicted"/>
<dbReference type="RefSeq" id="WP_145197595.1">
    <property type="nucleotide sequence ID" value="NZ_CP036434.1"/>
</dbReference>
<dbReference type="Proteomes" id="UP000320390">
    <property type="component" value="Chromosome"/>
</dbReference>
<keyword evidence="1" id="KW-0456">Lyase</keyword>
<accession>A0A518ES84</accession>
<dbReference type="InterPro" id="IPR029045">
    <property type="entry name" value="ClpP/crotonase-like_dom_sf"/>
</dbReference>
<dbReference type="EC" id="4.1.2.44" evidence="1"/>
<dbReference type="PANTHER" id="PTHR11941:SF54">
    <property type="entry name" value="ENOYL-COA HYDRATASE, MITOCHONDRIAL"/>
    <property type="match status" value="1"/>
</dbReference>
<keyword evidence="2" id="KW-1185">Reference proteome</keyword>
<dbReference type="OrthoDB" id="9775794at2"/>
<dbReference type="NCBIfam" id="TIGR03222">
    <property type="entry name" value="benzo_boxC"/>
    <property type="match status" value="1"/>
</dbReference>
<dbReference type="Gene3D" id="3.90.226.10">
    <property type="entry name" value="2-enoyl-CoA Hydratase, Chain A, domain 1"/>
    <property type="match status" value="2"/>
</dbReference>
<organism evidence="1 2">
    <name type="scientific">Saltatorellus ferox</name>
    <dbReference type="NCBI Taxonomy" id="2528018"/>
    <lineage>
        <taxon>Bacteria</taxon>
        <taxon>Pseudomonadati</taxon>
        <taxon>Planctomycetota</taxon>
        <taxon>Planctomycetia</taxon>
        <taxon>Planctomycetia incertae sedis</taxon>
        <taxon>Saltatorellus</taxon>
    </lineage>
</organism>
<dbReference type="GO" id="GO:0016829">
    <property type="term" value="F:lyase activity"/>
    <property type="evidence" value="ECO:0007669"/>
    <property type="project" value="UniProtKB-KW"/>
</dbReference>
<dbReference type="GO" id="GO:0006635">
    <property type="term" value="P:fatty acid beta-oxidation"/>
    <property type="evidence" value="ECO:0007669"/>
    <property type="project" value="TreeGrafter"/>
</dbReference>
<dbReference type="Pfam" id="PF00378">
    <property type="entry name" value="ECH_1"/>
    <property type="match status" value="1"/>
</dbReference>
<dbReference type="AlphaFoldDB" id="A0A518ES84"/>
<protein>
    <submittedName>
        <fullName evidence="1">Benzoyl-CoA-dihydrodiol lyase</fullName>
        <ecNumber evidence="1">4.1.2.44</ecNumber>
    </submittedName>
</protein>
<dbReference type="SUPFAM" id="SSF52096">
    <property type="entry name" value="ClpP/crotonase"/>
    <property type="match status" value="2"/>
</dbReference>
<evidence type="ECO:0000313" key="2">
    <source>
        <dbReference type="Proteomes" id="UP000320390"/>
    </source>
</evidence>
<reference evidence="1 2" key="1">
    <citation type="submission" date="2019-02" db="EMBL/GenBank/DDBJ databases">
        <title>Deep-cultivation of Planctomycetes and their phenomic and genomic characterization uncovers novel biology.</title>
        <authorList>
            <person name="Wiegand S."/>
            <person name="Jogler M."/>
            <person name="Boedeker C."/>
            <person name="Pinto D."/>
            <person name="Vollmers J."/>
            <person name="Rivas-Marin E."/>
            <person name="Kohn T."/>
            <person name="Peeters S.H."/>
            <person name="Heuer A."/>
            <person name="Rast P."/>
            <person name="Oberbeckmann S."/>
            <person name="Bunk B."/>
            <person name="Jeske O."/>
            <person name="Meyerdierks A."/>
            <person name="Storesund J.E."/>
            <person name="Kallscheuer N."/>
            <person name="Luecker S."/>
            <person name="Lage O.M."/>
            <person name="Pohl T."/>
            <person name="Merkel B.J."/>
            <person name="Hornburger P."/>
            <person name="Mueller R.-W."/>
            <person name="Bruemmer F."/>
            <person name="Labrenz M."/>
            <person name="Spormann A.M."/>
            <person name="Op den Camp H."/>
            <person name="Overmann J."/>
            <person name="Amann R."/>
            <person name="Jetten M.S.M."/>
            <person name="Mascher T."/>
            <person name="Medema M.H."/>
            <person name="Devos D.P."/>
            <person name="Kaster A.-K."/>
            <person name="Ovreas L."/>
            <person name="Rohde M."/>
            <person name="Galperin M.Y."/>
            <person name="Jogler C."/>
        </authorList>
    </citation>
    <scope>NUCLEOTIDE SEQUENCE [LARGE SCALE GENOMIC DNA]</scope>
    <source>
        <strain evidence="1 2">Poly30</strain>
    </source>
</reference>